<dbReference type="EMBL" id="FNAF01000004">
    <property type="protein sequence ID" value="SDD52098.1"/>
    <property type="molecule type" value="Genomic_DNA"/>
</dbReference>
<dbReference type="STRING" id="2741.SAMN04489866_10418"/>
<keyword evidence="2" id="KW-0560">Oxidoreductase</keyword>
<dbReference type="RefSeq" id="WP_091791487.1">
    <property type="nucleotide sequence ID" value="NZ_FNAF01000004.1"/>
</dbReference>
<dbReference type="Pfam" id="PF00881">
    <property type="entry name" value="Nitroreductase"/>
    <property type="match status" value="1"/>
</dbReference>
<dbReference type="GO" id="GO:0016491">
    <property type="term" value="F:oxidoreductase activity"/>
    <property type="evidence" value="ECO:0007669"/>
    <property type="project" value="UniProtKB-KW"/>
</dbReference>
<proteinExistence type="inferred from homology"/>
<dbReference type="OrthoDB" id="9812105at2"/>
<keyword evidence="5" id="KW-1185">Reference proteome</keyword>
<evidence type="ECO:0000313" key="4">
    <source>
        <dbReference type="EMBL" id="SDD52098.1"/>
    </source>
</evidence>
<gene>
    <name evidence="4" type="ORF">SAMN04489866_10418</name>
</gene>
<dbReference type="CDD" id="cd02062">
    <property type="entry name" value="Nitro_FMN_reductase"/>
    <property type="match status" value="1"/>
</dbReference>
<evidence type="ECO:0000256" key="2">
    <source>
        <dbReference type="ARBA" id="ARBA00023002"/>
    </source>
</evidence>
<dbReference type="PANTHER" id="PTHR43673">
    <property type="entry name" value="NAD(P)H NITROREDUCTASE YDGI-RELATED"/>
    <property type="match status" value="1"/>
</dbReference>
<dbReference type="PANTHER" id="PTHR43673:SF10">
    <property type="entry name" value="NADH DEHYDROGENASE_NAD(P)H NITROREDUCTASE XCC3605-RELATED"/>
    <property type="match status" value="1"/>
</dbReference>
<name>A0A1G6VEW0_PEPNI</name>
<dbReference type="SUPFAM" id="SSF55469">
    <property type="entry name" value="FMN-dependent nitroreductase-like"/>
    <property type="match status" value="1"/>
</dbReference>
<dbReference type="InterPro" id="IPR000415">
    <property type="entry name" value="Nitroreductase-like"/>
</dbReference>
<evidence type="ECO:0000259" key="3">
    <source>
        <dbReference type="Pfam" id="PF00881"/>
    </source>
</evidence>
<protein>
    <submittedName>
        <fullName evidence="4">Nitroreductase</fullName>
    </submittedName>
</protein>
<feature type="domain" description="Nitroreductase" evidence="3">
    <location>
        <begin position="7"/>
        <end position="152"/>
    </location>
</feature>
<reference evidence="4 5" key="1">
    <citation type="submission" date="2016-10" db="EMBL/GenBank/DDBJ databases">
        <authorList>
            <person name="de Groot N.N."/>
        </authorList>
    </citation>
    <scope>NUCLEOTIDE SEQUENCE [LARGE SCALE GENOMIC DNA]</scope>
    <source>
        <strain evidence="4 5">DSM 20475</strain>
    </source>
</reference>
<dbReference type="Gene3D" id="3.40.109.10">
    <property type="entry name" value="NADH Oxidase"/>
    <property type="match status" value="1"/>
</dbReference>
<dbReference type="AlphaFoldDB" id="A0A1G6VEW0"/>
<evidence type="ECO:0000256" key="1">
    <source>
        <dbReference type="ARBA" id="ARBA00007118"/>
    </source>
</evidence>
<organism evidence="4 5">
    <name type="scientific">Peptococcus niger</name>
    <dbReference type="NCBI Taxonomy" id="2741"/>
    <lineage>
        <taxon>Bacteria</taxon>
        <taxon>Bacillati</taxon>
        <taxon>Bacillota</taxon>
        <taxon>Clostridia</taxon>
        <taxon>Eubacteriales</taxon>
        <taxon>Peptococcaceae</taxon>
        <taxon>Peptococcus</taxon>
    </lineage>
</organism>
<dbReference type="InterPro" id="IPR029479">
    <property type="entry name" value="Nitroreductase"/>
</dbReference>
<accession>A0A1G6VEW0</accession>
<dbReference type="Proteomes" id="UP000198995">
    <property type="component" value="Unassembled WGS sequence"/>
</dbReference>
<evidence type="ECO:0000313" key="5">
    <source>
        <dbReference type="Proteomes" id="UP000198995"/>
    </source>
</evidence>
<sequence length="192" mass="21658">MDLQELLKKRRSYRKFDERRAISATDRDKILRAVQSASSGNNRQTLRFISVESPEMVAQVFDLTRWAASLPPELGQPKPGERPVYFVAVLAHQKSTPFVDVDKGLAISNMTLTAMDMGIGSCIIGNFNHDALRALLNIEDDYRCNLLVAFGYPAIQSSIKEIDIDEDPSYYLDEAGQYVVPKFKTEAIVRRV</sequence>
<comment type="similarity">
    <text evidence="1">Belongs to the nitroreductase family.</text>
</comment>